<dbReference type="InterPro" id="IPR003599">
    <property type="entry name" value="Ig_sub"/>
</dbReference>
<dbReference type="OrthoDB" id="5359219at2759"/>
<dbReference type="InterPro" id="IPR013106">
    <property type="entry name" value="Ig_V-set"/>
</dbReference>
<evidence type="ECO:0000259" key="2">
    <source>
        <dbReference type="PROSITE" id="PS50835"/>
    </source>
</evidence>
<evidence type="ECO:0000313" key="3">
    <source>
        <dbReference type="EMBL" id="CAB3372921.1"/>
    </source>
</evidence>
<dbReference type="SMART" id="SM00406">
    <property type="entry name" value="IGv"/>
    <property type="match status" value="2"/>
</dbReference>
<dbReference type="InterPro" id="IPR007110">
    <property type="entry name" value="Ig-like_dom"/>
</dbReference>
<dbReference type="AlphaFoldDB" id="A0A8S1CUI7"/>
<protein>
    <recommendedName>
        <fullName evidence="2">Ig-like domain-containing protein</fullName>
    </recommendedName>
</protein>
<dbReference type="InterPro" id="IPR037448">
    <property type="entry name" value="Zig-8"/>
</dbReference>
<dbReference type="InterPro" id="IPR036179">
    <property type="entry name" value="Ig-like_dom_sf"/>
</dbReference>
<dbReference type="Proteomes" id="UP000494165">
    <property type="component" value="Unassembled WGS sequence"/>
</dbReference>
<proteinExistence type="predicted"/>
<evidence type="ECO:0000256" key="1">
    <source>
        <dbReference type="SAM" id="SignalP"/>
    </source>
</evidence>
<dbReference type="GO" id="GO:0050808">
    <property type="term" value="P:synapse organization"/>
    <property type="evidence" value="ECO:0007669"/>
    <property type="project" value="TreeGrafter"/>
</dbReference>
<dbReference type="GO" id="GO:0032589">
    <property type="term" value="C:neuron projection membrane"/>
    <property type="evidence" value="ECO:0007669"/>
    <property type="project" value="TreeGrafter"/>
</dbReference>
<feature type="chain" id="PRO_5035923104" description="Ig-like domain-containing protein" evidence="1">
    <location>
        <begin position="26"/>
        <end position="327"/>
    </location>
</feature>
<keyword evidence="1" id="KW-0732">Signal</keyword>
<dbReference type="PANTHER" id="PTHR23279:SF37">
    <property type="entry name" value="DEFECTIVE PROBOSCIS EXTENSION RESPONSE 13, ISOFORM B"/>
    <property type="match status" value="1"/>
</dbReference>
<dbReference type="EMBL" id="CADEPI010000078">
    <property type="protein sequence ID" value="CAB3372921.1"/>
    <property type="molecule type" value="Genomic_DNA"/>
</dbReference>
<dbReference type="Gene3D" id="2.60.40.10">
    <property type="entry name" value="Immunoglobulins"/>
    <property type="match status" value="2"/>
</dbReference>
<dbReference type="FunFam" id="2.60.40.10:FF:000129">
    <property type="entry name" value="CLUMA_CG018772, isoform A"/>
    <property type="match status" value="1"/>
</dbReference>
<dbReference type="Pfam" id="PF07686">
    <property type="entry name" value="V-set"/>
    <property type="match status" value="1"/>
</dbReference>
<feature type="signal peptide" evidence="1">
    <location>
        <begin position="1"/>
        <end position="25"/>
    </location>
</feature>
<sequence length="327" mass="35692">MMLPPSQQRALLLLLSALLVSHVSCLGEKPSEKKPVKPLAAPLPAPPPVIEIVHTDVPGQEEQLETVSPPPVFFATENSSVVTAQTGSTALVPCIVKNIGDGVISWIRRKDYHLLTVGLTTYSSDERYQAVHAQHSEDWTLQVKFVQERDAGLYECQVSSHPPTSIFIDLRVVEAKAEIVGPAEKFLKMGSTLKLSCVLRQSTEPFLYVFWYHNNRMINYDADRGVNVSADESRTSSTLVISSAQRTDSGNYSCVPNNAQPASTYVHVLNAGENPAAMQTGGRGLSWLRSPSLWLLAGCVALTLSAGRGGAVDEASRSRRRRRVNSL</sequence>
<dbReference type="SMART" id="SM00409">
    <property type="entry name" value="IG"/>
    <property type="match status" value="2"/>
</dbReference>
<keyword evidence="4" id="KW-1185">Reference proteome</keyword>
<feature type="domain" description="Ig-like" evidence="2">
    <location>
        <begin position="162"/>
        <end position="270"/>
    </location>
</feature>
<feature type="domain" description="Ig-like" evidence="2">
    <location>
        <begin position="70"/>
        <end position="160"/>
    </location>
</feature>
<dbReference type="InterPro" id="IPR013783">
    <property type="entry name" value="Ig-like_fold"/>
</dbReference>
<reference evidence="3 4" key="1">
    <citation type="submission" date="2020-04" db="EMBL/GenBank/DDBJ databases">
        <authorList>
            <person name="Alioto T."/>
            <person name="Alioto T."/>
            <person name="Gomez Garrido J."/>
        </authorList>
    </citation>
    <scope>NUCLEOTIDE SEQUENCE [LARGE SCALE GENOMIC DNA]</scope>
</reference>
<gene>
    <name evidence="3" type="ORF">CLODIP_2_CD11061</name>
</gene>
<dbReference type="SMART" id="SM00408">
    <property type="entry name" value="IGc2"/>
    <property type="match status" value="2"/>
</dbReference>
<organism evidence="3 4">
    <name type="scientific">Cloeon dipterum</name>
    <dbReference type="NCBI Taxonomy" id="197152"/>
    <lineage>
        <taxon>Eukaryota</taxon>
        <taxon>Metazoa</taxon>
        <taxon>Ecdysozoa</taxon>
        <taxon>Arthropoda</taxon>
        <taxon>Hexapoda</taxon>
        <taxon>Insecta</taxon>
        <taxon>Pterygota</taxon>
        <taxon>Palaeoptera</taxon>
        <taxon>Ephemeroptera</taxon>
        <taxon>Pisciforma</taxon>
        <taxon>Baetidae</taxon>
        <taxon>Cloeon</taxon>
    </lineage>
</organism>
<comment type="caution">
    <text evidence="3">The sequence shown here is derived from an EMBL/GenBank/DDBJ whole genome shotgun (WGS) entry which is preliminary data.</text>
</comment>
<dbReference type="InterPro" id="IPR003598">
    <property type="entry name" value="Ig_sub2"/>
</dbReference>
<dbReference type="Pfam" id="PF13927">
    <property type="entry name" value="Ig_3"/>
    <property type="match status" value="1"/>
</dbReference>
<evidence type="ECO:0000313" key="4">
    <source>
        <dbReference type="Proteomes" id="UP000494165"/>
    </source>
</evidence>
<dbReference type="SUPFAM" id="SSF48726">
    <property type="entry name" value="Immunoglobulin"/>
    <property type="match status" value="2"/>
</dbReference>
<dbReference type="PANTHER" id="PTHR23279">
    <property type="entry name" value="DEFECTIVE PROBOSCIS EXTENSION RESPONSE DPR -RELATED"/>
    <property type="match status" value="1"/>
</dbReference>
<accession>A0A8S1CUI7</accession>
<name>A0A8S1CUI7_9INSE</name>
<dbReference type="PROSITE" id="PS50835">
    <property type="entry name" value="IG_LIKE"/>
    <property type="match status" value="2"/>
</dbReference>